<evidence type="ECO:0000259" key="6">
    <source>
        <dbReference type="PROSITE" id="PS50075"/>
    </source>
</evidence>
<dbReference type="InterPro" id="IPR006162">
    <property type="entry name" value="Ppantetheine_attach_site"/>
</dbReference>
<dbReference type="Proteomes" id="UP001526147">
    <property type="component" value="Unassembled WGS sequence"/>
</dbReference>
<dbReference type="Gene3D" id="3.40.50.980">
    <property type="match status" value="2"/>
</dbReference>
<dbReference type="Gene3D" id="3.40.50.12780">
    <property type="entry name" value="N-terminal domain of ligase-like"/>
    <property type="match status" value="1"/>
</dbReference>
<dbReference type="SUPFAM" id="SSF55729">
    <property type="entry name" value="Acyl-CoA N-acyltransferases (Nat)"/>
    <property type="match status" value="1"/>
</dbReference>
<dbReference type="CDD" id="cd05930">
    <property type="entry name" value="A_NRPS"/>
    <property type="match status" value="2"/>
</dbReference>
<dbReference type="PANTHER" id="PTHR45527:SF1">
    <property type="entry name" value="FATTY ACID SYNTHASE"/>
    <property type="match status" value="1"/>
</dbReference>
<keyword evidence="3" id="KW-0596">Phosphopantetheine</keyword>
<dbReference type="PROSITE" id="PS00012">
    <property type="entry name" value="PHOSPHOPANTETHEINE"/>
    <property type="match status" value="2"/>
</dbReference>
<dbReference type="InterPro" id="IPR000873">
    <property type="entry name" value="AMP-dep_synth/lig_dom"/>
</dbReference>
<dbReference type="NCBIfam" id="NF003417">
    <property type="entry name" value="PRK04813.1"/>
    <property type="match status" value="3"/>
</dbReference>
<dbReference type="Gene3D" id="3.30.300.30">
    <property type="match status" value="3"/>
</dbReference>
<evidence type="ECO:0000256" key="4">
    <source>
        <dbReference type="ARBA" id="ARBA00022553"/>
    </source>
</evidence>
<dbReference type="InterPro" id="IPR020845">
    <property type="entry name" value="AMP-binding_CS"/>
</dbReference>
<protein>
    <submittedName>
        <fullName evidence="7">Amino acid adenylation domain-containing protein</fullName>
    </submittedName>
</protein>
<keyword evidence="5" id="KW-0045">Antibiotic biosynthesis</keyword>
<dbReference type="InterPro" id="IPR001242">
    <property type="entry name" value="Condensation_dom"/>
</dbReference>
<dbReference type="NCBIfam" id="TIGR01733">
    <property type="entry name" value="AA-adenyl-dom"/>
    <property type="match status" value="2"/>
</dbReference>
<dbReference type="Gene3D" id="3.30.559.30">
    <property type="entry name" value="Nonribosomal peptide synthetase, condensation domain"/>
    <property type="match status" value="2"/>
</dbReference>
<dbReference type="InterPro" id="IPR010071">
    <property type="entry name" value="AA_adenyl_dom"/>
</dbReference>
<comment type="similarity">
    <text evidence="2">Belongs to the ATP-dependent AMP-binding enzyme family.</text>
</comment>
<dbReference type="Gene3D" id="2.30.38.10">
    <property type="entry name" value="Luciferase, Domain 3"/>
    <property type="match status" value="1"/>
</dbReference>
<dbReference type="InterPro" id="IPR025110">
    <property type="entry name" value="AMP-bd_C"/>
</dbReference>
<dbReference type="Pfam" id="PF00550">
    <property type="entry name" value="PP-binding"/>
    <property type="match status" value="2"/>
</dbReference>
<dbReference type="Pfam" id="PF13193">
    <property type="entry name" value="AMP-binding_C"/>
    <property type="match status" value="1"/>
</dbReference>
<evidence type="ECO:0000256" key="3">
    <source>
        <dbReference type="ARBA" id="ARBA00022450"/>
    </source>
</evidence>
<dbReference type="InterPro" id="IPR016181">
    <property type="entry name" value="Acyl_CoA_acyltransferase"/>
</dbReference>
<dbReference type="InterPro" id="IPR023213">
    <property type="entry name" value="CAT-like_dom_sf"/>
</dbReference>
<organism evidence="7 8">
    <name type="scientific">Metabacillus halosaccharovorans</name>
    <dbReference type="NCBI Taxonomy" id="930124"/>
    <lineage>
        <taxon>Bacteria</taxon>
        <taxon>Bacillati</taxon>
        <taxon>Bacillota</taxon>
        <taxon>Bacilli</taxon>
        <taxon>Bacillales</taxon>
        <taxon>Bacillaceae</taxon>
        <taxon>Metabacillus</taxon>
    </lineage>
</organism>
<dbReference type="Gene3D" id="1.10.1200.10">
    <property type="entry name" value="ACP-like"/>
    <property type="match status" value="2"/>
</dbReference>
<dbReference type="InterPro" id="IPR036736">
    <property type="entry name" value="ACP-like_sf"/>
</dbReference>
<evidence type="ECO:0000256" key="5">
    <source>
        <dbReference type="ARBA" id="ARBA00023194"/>
    </source>
</evidence>
<dbReference type="InterPro" id="IPR009081">
    <property type="entry name" value="PP-bd_ACP"/>
</dbReference>
<dbReference type="Pfam" id="PF00501">
    <property type="entry name" value="AMP-binding"/>
    <property type="match status" value="2"/>
</dbReference>
<dbReference type="CDD" id="cd19531">
    <property type="entry name" value="LCL_NRPS-like"/>
    <property type="match status" value="2"/>
</dbReference>
<proteinExistence type="inferred from homology"/>
<dbReference type="EMBL" id="JAOYEY010000049">
    <property type="protein sequence ID" value="MCV9888134.1"/>
    <property type="molecule type" value="Genomic_DNA"/>
</dbReference>
<dbReference type="Gene3D" id="3.30.559.10">
    <property type="entry name" value="Chloramphenicol acetyltransferase-like domain"/>
    <property type="match status" value="2"/>
</dbReference>
<gene>
    <name evidence="7" type="ORF">OIH86_21030</name>
</gene>
<evidence type="ECO:0000256" key="2">
    <source>
        <dbReference type="ARBA" id="ARBA00006432"/>
    </source>
</evidence>
<name>A0ABT3DM44_9BACI</name>
<feature type="domain" description="Carrier" evidence="6">
    <location>
        <begin position="2351"/>
        <end position="2425"/>
    </location>
</feature>
<keyword evidence="4" id="KW-0597">Phosphoprotein</keyword>
<keyword evidence="8" id="KW-1185">Reference proteome</keyword>
<dbReference type="CDD" id="cd04301">
    <property type="entry name" value="NAT_SF"/>
    <property type="match status" value="1"/>
</dbReference>
<dbReference type="Gene3D" id="3.40.630.30">
    <property type="match status" value="1"/>
</dbReference>
<dbReference type="SUPFAM" id="SSF52777">
    <property type="entry name" value="CoA-dependent acyltransferases"/>
    <property type="match status" value="4"/>
</dbReference>
<dbReference type="InterPro" id="IPR042099">
    <property type="entry name" value="ANL_N_sf"/>
</dbReference>
<sequence length="2447" mass="281060">MKTQTDQTFDKYEVSHTQKRFWFLDQFDYSNDESIRSMSNVSTVFTLTGQLDVSIFQKTIQDLTDRHQSLRTCFKEENGTPLQLVFQKLDISVPVKVVNPDQPEVQVEQWIQKELTTPFDLREAPLVRVLLYKLSAEKHVCLIVAHHSIADGLALDIILSELMTLYRANVNMMTNPLPEPNIQYSDYAHWHNSMLHPSTGELGDQREFWLNTLAGELPDLNFPLDRQREKERSYKGAAVPLVIEGEWLTNLKKACERLDVSVYMFLLGVMNVLLAKYTRNDDILVGTSFSGRFHPELKSVIGSFINTLPVRNQVKGEETFHQFVKQIKKVVLGIQENQAYPFDKIVEDLGVQRNSSRHPVYDVLFEMHTLHSDEKDVREIVPGLSISFEHSLNTIRYSPFDFAFELFQKEGKIEGYIQYATSLFDQETMEKLGNHFLKLVQQAIEQPDKPICQMDMLSDQERNQILNDFNHLTMDFPVHASFPKLFEEQVRKMPERYAVSYLDEKVTYKELNKRANRLAHFLISQGVNSGDIVTVMSERNIFWLTSLLAIFKCGAVYVPIDPNLPDERVMYVLNDSATTCLITQESFVERVVALDTDKIETVVCPDMFVHELYDLAKTHELVTGQQILAFSSDDPELEIRSDQPAYMIYTSGSTGNPKGAIVRHNGMINHLYCKIDSLQLTQEDIVGQNASISFDVSIWQSLVALLAGGETSIITFEAGRDQALLFEHLRTHHITVIETVPSLLYAFLDTVNGMKEHERSLPNLRWMITNGEELPSKLVTSWFEMFSDIPLINAYGPTECSDDVTQHVMRKEENNEQKNTRIPIGKPLPNMRLYIVDQFDQLAPIGVKGEILIAGIGVGKGYWKNENLTEQKFIDNPFALQDNEKTAYRTGDLGCWLPDGSLEFTSRIDFQVKIRGFRIELGEVEATINQHEQVSEAAVIVKKQNNGDSILIAFYTSKHQLESNQMRSYLQEKLPYYMVPAINIKIDKMPLLTSEKIDRKMLLQMAEQEISTNPKSVELITTTEQKLSLIWKDILEQNQISREDQFFHIGGNSINAVKVVNRIRDQFDISMALQQIFVTPVLKDLAAAIDLETCKEMKITRNQIRQYPKKEVYDLAPVQLPEWYLHELEPENPFYNVSFELMFTGEMNLAAFEKAWQHLINRHSALRIRFRNADGVPQQIVTGELPFQLDHIYENRNHVLENEMNEDIREVAYTHNNQVFDFEKGPLFSVRLVEYRQKQFLMMFAAHHIIWDETSSMNLVSELSELYNAYSLNRIPDLPQLQIEYTDYAEWMNSSIRDGSLERERQYWLNKFADVPPPLELPTDYQRPPVVTFNGGTILANIDNDLQKQIEDYCQQNGMTLYMFLLSVLNLQLHRLSGQNRFTVGSPIVNRDDINLEHMIGLFATAIPLSCNITEKMTFAQLAEHSKQTAIEAYENHLYPSNFVIDQLQIDRDLSRSKLFSVMYGLQNNKQKLLTSLHFEGLSFNPRIFEFVEDSSRFDLSFAFDELEHGIEINLNYNSDLFKKSTAERLVEQFILLAEQVIASPHLAIKKYQMVNEIEKHKMTVEWNKTEQPYENQLCIHELIEKQAAKTPGIPALYKQGNTLTYNQLNEKANQLAHYLVNLGVKTEEKIGVIFEHSAELIISLLAIMKAGAVYVPLNPELPGTRKLEISKTASLSYIVTNSFNSSSIEEFNGRILEYDRIQLSLSTMPKYNVNNQISSHNLAYVLFTSGTTNKPKGIEIEHRGVVNLFTWLTQEYPLEVKDSVLMMTPYSFDASLLEIFWPLTQGAKIVIPQQEELKNVFALGELAYQHQVAFLQFVPIMLEEFIHARRNNNIPELPFLRYVICGGAPLTRKIHDKFKEQFNCRLSNHYGPTEVTIDSAVFECNREFEGDIVPIGKPISNTKMYVLDEWLHIVPVGVPGELYIQSDGLARGYLNDPIKTEESFIDHPFSNEPGNRLYKTGDIVRYSKDGMIQYIGRKDNQVKVRGNRVELEEVETVLMQHPEIGRSAVLHQKDERQDGLIAYVELADEMKLFNDDKKLNLFTISQMPGLQNGMNRLHRQAWPAYFFGDEIMVANWPKLFHRFPDYQFALTLENGDIAAVGNTIPIRWDGTLDDLPDGWDAGLVRGIEQSDKNTMPDTLLVLAGVVNENYQGQGYASLLIEAFKKLAAGHKLKRIILPVRPTGKSLYPKHSFSEYCHLTREDGLPVDHWLRTHIKAGGEILKNAETSQQIEGSIEDWEHWANTTFSKTGYYHLKDTLQPVWIDIEKGCGVYQDPSVWFQHFLPAKKEEGGWTPINPEGLLDDIKQRLPDYMVPQQIIFVKKMPLTANGKIDKKALIKQETIQEQTRKLVAPQTETEAVILKIWKEILQQEEIGVTDSFFELGGHSLKATAVVARINSTLCALSLREMFEALTIRSLAQVIENKKTEPSNDTGIRFKKVERRVRTRN</sequence>
<accession>A0ABT3DM44</accession>
<dbReference type="PANTHER" id="PTHR45527">
    <property type="entry name" value="NONRIBOSOMAL PEPTIDE SYNTHETASE"/>
    <property type="match status" value="1"/>
</dbReference>
<dbReference type="InterPro" id="IPR045851">
    <property type="entry name" value="AMP-bd_C_sf"/>
</dbReference>
<dbReference type="SUPFAM" id="SSF56801">
    <property type="entry name" value="Acetyl-CoA synthetase-like"/>
    <property type="match status" value="2"/>
</dbReference>
<feature type="domain" description="Carrier" evidence="6">
    <location>
        <begin position="1018"/>
        <end position="1093"/>
    </location>
</feature>
<dbReference type="SUPFAM" id="SSF47336">
    <property type="entry name" value="ACP-like"/>
    <property type="match status" value="2"/>
</dbReference>
<dbReference type="Pfam" id="PF00668">
    <property type="entry name" value="Condensation"/>
    <property type="match status" value="2"/>
</dbReference>
<dbReference type="PROSITE" id="PS50075">
    <property type="entry name" value="CARRIER"/>
    <property type="match status" value="2"/>
</dbReference>
<dbReference type="PROSITE" id="PS00455">
    <property type="entry name" value="AMP_BINDING"/>
    <property type="match status" value="1"/>
</dbReference>
<evidence type="ECO:0000256" key="1">
    <source>
        <dbReference type="ARBA" id="ARBA00001957"/>
    </source>
</evidence>
<evidence type="ECO:0000313" key="8">
    <source>
        <dbReference type="Proteomes" id="UP001526147"/>
    </source>
</evidence>
<comment type="cofactor">
    <cofactor evidence="1">
        <name>pantetheine 4'-phosphate</name>
        <dbReference type="ChEBI" id="CHEBI:47942"/>
    </cofactor>
</comment>
<comment type="caution">
    <text evidence="7">The sequence shown here is derived from an EMBL/GenBank/DDBJ whole genome shotgun (WGS) entry which is preliminary data.</text>
</comment>
<evidence type="ECO:0000313" key="7">
    <source>
        <dbReference type="EMBL" id="MCV9888134.1"/>
    </source>
</evidence>
<dbReference type="RefSeq" id="WP_264144322.1">
    <property type="nucleotide sequence ID" value="NZ_JAOYEY010000049.1"/>
</dbReference>
<reference evidence="7 8" key="1">
    <citation type="submission" date="2022-10" db="EMBL/GenBank/DDBJ databases">
        <title>Draft genome assembly of moderately radiation resistant bacterium Metabacillus halosaccharovorans.</title>
        <authorList>
            <person name="Pal S."/>
            <person name="Gopinathan A."/>
        </authorList>
    </citation>
    <scope>NUCLEOTIDE SEQUENCE [LARGE SCALE GENOMIC DNA]</scope>
    <source>
        <strain evidence="7 8">VITHBRA001</strain>
    </source>
</reference>